<dbReference type="InterPro" id="IPR055367">
    <property type="entry name" value="WH4_Lhr"/>
</dbReference>
<keyword evidence="7" id="KW-0234">DNA repair</keyword>
<keyword evidence="3 11" id="KW-0378">Hydrolase</keyword>
<comment type="caution">
    <text evidence="11">The sequence shown here is derived from an EMBL/GenBank/DDBJ whole genome shotgun (WGS) entry which is preliminary data.</text>
</comment>
<dbReference type="InterPro" id="IPR052511">
    <property type="entry name" value="ATP-dep_Helicase"/>
</dbReference>
<dbReference type="SMART" id="SM00487">
    <property type="entry name" value="DEXDc"/>
    <property type="match status" value="1"/>
</dbReference>
<evidence type="ECO:0000256" key="3">
    <source>
        <dbReference type="ARBA" id="ARBA00022801"/>
    </source>
</evidence>
<keyword evidence="12" id="KW-1185">Reference proteome</keyword>
<keyword evidence="2" id="KW-0227">DNA damage</keyword>
<evidence type="ECO:0000256" key="5">
    <source>
        <dbReference type="ARBA" id="ARBA00022840"/>
    </source>
</evidence>
<dbReference type="PANTHER" id="PTHR47962:SF5">
    <property type="entry name" value="ATP-DEPENDENT HELICASE LHR-RELATED"/>
    <property type="match status" value="1"/>
</dbReference>
<evidence type="ECO:0000259" key="10">
    <source>
        <dbReference type="PROSITE" id="PS51194"/>
    </source>
</evidence>
<dbReference type="InterPro" id="IPR013701">
    <property type="entry name" value="Lhr-like_DEAD/DEAH_assoc"/>
</dbReference>
<dbReference type="Pfam" id="PF23234">
    <property type="entry name" value="WHD_4th_Lhr"/>
    <property type="match status" value="1"/>
</dbReference>
<keyword evidence="6" id="KW-0238">DNA-binding</keyword>
<dbReference type="SMART" id="SM00490">
    <property type="entry name" value="HELICc"/>
    <property type="match status" value="1"/>
</dbReference>
<name>A0A839F7C4_9GAMM</name>
<dbReference type="GO" id="GO:0004386">
    <property type="term" value="F:helicase activity"/>
    <property type="evidence" value="ECO:0007669"/>
    <property type="project" value="UniProtKB-KW"/>
</dbReference>
<keyword evidence="8" id="KW-0413">Isomerase</keyword>
<dbReference type="InterPro" id="IPR001650">
    <property type="entry name" value="Helicase_C-like"/>
</dbReference>
<dbReference type="EMBL" id="JACGXL010000005">
    <property type="protein sequence ID" value="MBA8888970.1"/>
    <property type="molecule type" value="Genomic_DNA"/>
</dbReference>
<dbReference type="InterPro" id="IPR055368">
    <property type="entry name" value="WH3_Lhr"/>
</dbReference>
<feature type="domain" description="Helicase C-terminal" evidence="10">
    <location>
        <begin position="300"/>
        <end position="452"/>
    </location>
</feature>
<evidence type="ECO:0000259" key="9">
    <source>
        <dbReference type="PROSITE" id="PS51192"/>
    </source>
</evidence>
<dbReference type="GO" id="GO:0005524">
    <property type="term" value="F:ATP binding"/>
    <property type="evidence" value="ECO:0007669"/>
    <property type="project" value="UniProtKB-KW"/>
</dbReference>
<dbReference type="Pfam" id="PF23235">
    <property type="entry name" value="WHD_3rd_Lhr"/>
    <property type="match status" value="1"/>
</dbReference>
<dbReference type="Gene3D" id="3.40.50.300">
    <property type="entry name" value="P-loop containing nucleotide triphosphate hydrolases"/>
    <property type="match status" value="2"/>
</dbReference>
<dbReference type="Pfam" id="PF00270">
    <property type="entry name" value="DEAD"/>
    <property type="match status" value="1"/>
</dbReference>
<evidence type="ECO:0000256" key="1">
    <source>
        <dbReference type="ARBA" id="ARBA00022741"/>
    </source>
</evidence>
<dbReference type="CDD" id="cd17922">
    <property type="entry name" value="DEXHc_LHR-like"/>
    <property type="match status" value="1"/>
</dbReference>
<keyword evidence="1" id="KW-0547">Nucleotide-binding</keyword>
<dbReference type="InterPro" id="IPR045628">
    <property type="entry name" value="Lhr_WH_dom"/>
</dbReference>
<keyword evidence="5" id="KW-0067">ATP-binding</keyword>
<protein>
    <submittedName>
        <fullName evidence="11">ATP-dependent Lhr-like helicase</fullName>
        <ecNumber evidence="11">3.6.4.-</ecNumber>
    </submittedName>
</protein>
<gene>
    <name evidence="11" type="ORF">FHW12_003206</name>
</gene>
<evidence type="ECO:0000256" key="7">
    <source>
        <dbReference type="ARBA" id="ARBA00023204"/>
    </source>
</evidence>
<dbReference type="Pfam" id="PF00271">
    <property type="entry name" value="Helicase_C"/>
    <property type="match status" value="1"/>
</dbReference>
<evidence type="ECO:0000256" key="2">
    <source>
        <dbReference type="ARBA" id="ARBA00022763"/>
    </source>
</evidence>
<organism evidence="11 12">
    <name type="scientific">Dokdonella fugitiva</name>
    <dbReference type="NCBI Taxonomy" id="328517"/>
    <lineage>
        <taxon>Bacteria</taxon>
        <taxon>Pseudomonadati</taxon>
        <taxon>Pseudomonadota</taxon>
        <taxon>Gammaproteobacteria</taxon>
        <taxon>Lysobacterales</taxon>
        <taxon>Rhodanobacteraceae</taxon>
        <taxon>Dokdonella</taxon>
    </lineage>
</organism>
<dbReference type="PANTHER" id="PTHR47962">
    <property type="entry name" value="ATP-DEPENDENT HELICASE LHR-RELATED-RELATED"/>
    <property type="match status" value="1"/>
</dbReference>
<evidence type="ECO:0000256" key="6">
    <source>
        <dbReference type="ARBA" id="ARBA00023125"/>
    </source>
</evidence>
<dbReference type="CDD" id="cd18796">
    <property type="entry name" value="SF2_C_LHR"/>
    <property type="match status" value="1"/>
</dbReference>
<proteinExistence type="predicted"/>
<dbReference type="Pfam" id="PF19306">
    <property type="entry name" value="WHD_Lhr"/>
    <property type="match status" value="1"/>
</dbReference>
<evidence type="ECO:0000313" key="11">
    <source>
        <dbReference type="EMBL" id="MBA8888970.1"/>
    </source>
</evidence>
<dbReference type="PROSITE" id="PS51194">
    <property type="entry name" value="HELICASE_CTER"/>
    <property type="match status" value="1"/>
</dbReference>
<dbReference type="SUPFAM" id="SSF52540">
    <property type="entry name" value="P-loop containing nucleoside triphosphate hydrolases"/>
    <property type="match status" value="1"/>
</dbReference>
<dbReference type="GO" id="GO:0016887">
    <property type="term" value="F:ATP hydrolysis activity"/>
    <property type="evidence" value="ECO:0007669"/>
    <property type="project" value="TreeGrafter"/>
</dbReference>
<keyword evidence="4 11" id="KW-0347">Helicase</keyword>
<dbReference type="EC" id="3.6.4.-" evidence="11"/>
<dbReference type="Pfam" id="PF08494">
    <property type="entry name" value="DEAD_assoc"/>
    <property type="match status" value="1"/>
</dbReference>
<dbReference type="GO" id="GO:0006281">
    <property type="term" value="P:DNA repair"/>
    <property type="evidence" value="ECO:0007669"/>
    <property type="project" value="UniProtKB-KW"/>
</dbReference>
<sequence>MIRDGRVQTAAMPLDTFHPAVAAWFRRAFDAPTPAQAEAWPAIASGRHTLIAAPTGSGKTLAAFLAAIDDLVRRGVEGGLPDETAVVYVSPLKALSNDVRINLERPLAGIRDELLQLWLPDVEIRTTVRTGDTPQAERDRMRKRPPHIVVTTPESLYILLGSASGRRMLSTTRTVIVDEIHALAPNKRGAHLALSLERLDALCGRRLVRIGLSATQKPIGEVARFLTGEDPRVVGPVAVDPVVAGAGTGPDDAPASTVSDIACTIVDAGHVRARDLALELPEAPLEAVMSGDVWGQVHARLEALIGAHRTTLIFVNTRRMAERLARHLSESLGKDKVTAHHGSMAKEHRFDAEQRLKRGDLKALVATASLELGIDIGDVDLVCQIGTPRAISTFLQRVGRSGHAVGGTPKGRLFPLSRDELVECTALLDAVRRGELDTLHVEAAPLDVLAQQVVAEVASREWREDELYDAVRHAYPFARVTREQFTAVLRMLAEGYTTRNGPRGAYLHRDAVNGVLRASRGARLTALTSGGAIPDTADYEVVLEPQATMIGSVHEDFAVESIAGDIFQLGNHAYRVLRVERGRIRVEDAQGAPPTIPFWLGEAPGRSDELSFAVSRLREDIEARLACDDALPGELAQSVQETADWLVGEVGIDANGARQIVDYLGSAKVALGVLPTQHTLAMERFFDESGGTQLVIHTPFGSRMNRAWGLALRKRFCRTFNFELQAAATEDAIVLSLSTSHSFPLDEVARYLHSNSVRDVLVQALLDAPMFGLRFRWNATTSLALPRFQGGSKVPPQLQRMKAEDLLAQVFPDQVACLENIVGERQIPEHPLVDQTLHDCLHEAMDIDALVALLQRLERGDARIVARDLTGPSPLAAEILGARPYAFLDDAPLEERRTQAVGSRRWSSPEHADDLGRLDQDAIDAVREEAWPQARGADELHAALMGVAYVTDAEARANHGWSQWLERLVADRRVARLSIDAGDGEAFVWVPAERLPQFAVVSPDAARDPAIDAPAEYAAVAWTPEDALVEILRARMTALGPVRPAAIAASLGLSRSAVDLALLALERNGFVMQGRYSSEALALGGEIEWCERHLLARIHRYTVKRLRREIEPVEPRDFMRFLFDWQRVTDGTRVSGPDALAGVLAQLEGYEAPASAWEGSILPARVDGYEIAWLDALCQAGRLVWTRLRPRKGSGERAGGPVRATPIVLLQRRSIDTWMALANGAGADAPALSSRAQVVAEHLAKQGASFFDELLSGTRLLHVQLEEALGELVASGLVHSDSYSGLRALLVPSSKRPSTARRRHGRRSALFGIEDAGRWALVRRGGNARGEADEAMVEHVARVLLRRYGVVCWRLLAHEAEWLPPWRELLRAYHRLEARGEIRGGRFIAGIAGEQFAMPEAVAALRAVRQRPLDGRFVCVSGADPLNLTGGLLAGDKVPCVAAARVLYRDGVPVAQRIAGVVTFAGTPVPADEQAMRAHLLRDRPLRAVAGPADGQEEE</sequence>
<dbReference type="InterPro" id="IPR027417">
    <property type="entry name" value="P-loop_NTPase"/>
</dbReference>
<evidence type="ECO:0000256" key="4">
    <source>
        <dbReference type="ARBA" id="ARBA00022806"/>
    </source>
</evidence>
<feature type="domain" description="Helicase ATP-binding" evidence="9">
    <location>
        <begin position="40"/>
        <end position="234"/>
    </location>
</feature>
<dbReference type="InterPro" id="IPR014001">
    <property type="entry name" value="Helicase_ATP-bd"/>
</dbReference>
<accession>A0A839F7C4</accession>
<reference evidence="11 12" key="1">
    <citation type="submission" date="2020-07" db="EMBL/GenBank/DDBJ databases">
        <title>Genomic Encyclopedia of Type Strains, Phase IV (KMG-V): Genome sequencing to study the core and pangenomes of soil and plant-associated prokaryotes.</title>
        <authorList>
            <person name="Whitman W."/>
        </authorList>
    </citation>
    <scope>NUCLEOTIDE SEQUENCE [LARGE SCALE GENOMIC DNA]</scope>
    <source>
        <strain evidence="11 12">RH2WT43</strain>
    </source>
</reference>
<dbReference type="PROSITE" id="PS51192">
    <property type="entry name" value="HELICASE_ATP_BIND_1"/>
    <property type="match status" value="1"/>
</dbReference>
<evidence type="ECO:0000313" key="12">
    <source>
        <dbReference type="Proteomes" id="UP000550401"/>
    </source>
</evidence>
<dbReference type="InterPro" id="IPR011545">
    <property type="entry name" value="DEAD/DEAH_box_helicase_dom"/>
</dbReference>
<dbReference type="Proteomes" id="UP000550401">
    <property type="component" value="Unassembled WGS sequence"/>
</dbReference>
<evidence type="ECO:0000256" key="8">
    <source>
        <dbReference type="ARBA" id="ARBA00023235"/>
    </source>
</evidence>
<dbReference type="GO" id="GO:0003677">
    <property type="term" value="F:DNA binding"/>
    <property type="evidence" value="ECO:0007669"/>
    <property type="project" value="UniProtKB-KW"/>
</dbReference>